<evidence type="ECO:0000259" key="2">
    <source>
        <dbReference type="PROSITE" id="PS50110"/>
    </source>
</evidence>
<dbReference type="EMBL" id="QPIG01000004">
    <property type="protein sequence ID" value="RCU56766.1"/>
    <property type="molecule type" value="Genomic_DNA"/>
</dbReference>
<organism evidence="3 4">
    <name type="scientific">Oceanihabitans sediminis</name>
    <dbReference type="NCBI Taxonomy" id="1812012"/>
    <lineage>
        <taxon>Bacteria</taxon>
        <taxon>Pseudomonadati</taxon>
        <taxon>Bacteroidota</taxon>
        <taxon>Flavobacteriia</taxon>
        <taxon>Flavobacteriales</taxon>
        <taxon>Flavobacteriaceae</taxon>
        <taxon>Oceanihabitans</taxon>
    </lineage>
</organism>
<sequence>MNRANLICIIDDDPIFVFAAKKCLKASNLCDKVSVYKNGLEAINNIKLVAESGEVLPDVIFLDINMPIMDGWQFLDEFIKLRISKNITVFIVSSSVDPADIEKSETYSEVQSFLVKPINKVSVLKALREVYEKKV</sequence>
<evidence type="ECO:0000313" key="3">
    <source>
        <dbReference type="EMBL" id="RCU56766.1"/>
    </source>
</evidence>
<dbReference type="Pfam" id="PF00072">
    <property type="entry name" value="Response_reg"/>
    <property type="match status" value="1"/>
</dbReference>
<keyword evidence="4" id="KW-1185">Reference proteome</keyword>
<protein>
    <submittedName>
        <fullName evidence="3">Response regulator</fullName>
    </submittedName>
</protein>
<dbReference type="PROSITE" id="PS50110">
    <property type="entry name" value="RESPONSE_REGULATORY"/>
    <property type="match status" value="1"/>
</dbReference>
<accession>A0A368P2V7</accession>
<proteinExistence type="predicted"/>
<evidence type="ECO:0000256" key="1">
    <source>
        <dbReference type="PROSITE-ProRule" id="PRU00169"/>
    </source>
</evidence>
<name>A0A368P2V7_9FLAO</name>
<reference evidence="3 4" key="1">
    <citation type="submission" date="2018-07" db="EMBL/GenBank/DDBJ databases">
        <title>Oceanihabitans testaceum sp. nov., isolated from marine sediment.</title>
        <authorList>
            <person name="Li C.-M."/>
        </authorList>
    </citation>
    <scope>NUCLEOTIDE SEQUENCE [LARGE SCALE GENOMIC DNA]</scope>
    <source>
        <strain evidence="3 4">S9-10</strain>
    </source>
</reference>
<dbReference type="InterPro" id="IPR011006">
    <property type="entry name" value="CheY-like_superfamily"/>
</dbReference>
<comment type="caution">
    <text evidence="3">The sequence shown here is derived from an EMBL/GenBank/DDBJ whole genome shotgun (WGS) entry which is preliminary data.</text>
</comment>
<gene>
    <name evidence="3" type="ORF">DU428_10435</name>
</gene>
<feature type="domain" description="Response regulatory" evidence="2">
    <location>
        <begin position="6"/>
        <end position="131"/>
    </location>
</feature>
<dbReference type="SMART" id="SM00448">
    <property type="entry name" value="REC"/>
    <property type="match status" value="1"/>
</dbReference>
<dbReference type="AlphaFoldDB" id="A0A368P2V7"/>
<dbReference type="Gene3D" id="3.40.50.2300">
    <property type="match status" value="1"/>
</dbReference>
<dbReference type="PANTHER" id="PTHR44520">
    <property type="entry name" value="RESPONSE REGULATOR RCP1-RELATED"/>
    <property type="match status" value="1"/>
</dbReference>
<feature type="modified residue" description="4-aspartylphosphate" evidence="1">
    <location>
        <position position="63"/>
    </location>
</feature>
<dbReference type="InterPro" id="IPR052893">
    <property type="entry name" value="TCS_response_regulator"/>
</dbReference>
<dbReference type="RefSeq" id="WP_072350796.1">
    <property type="nucleotide sequence ID" value="NZ_JAWVXR010000004.1"/>
</dbReference>
<dbReference type="PANTHER" id="PTHR44520:SF2">
    <property type="entry name" value="RESPONSE REGULATOR RCP1"/>
    <property type="match status" value="1"/>
</dbReference>
<dbReference type="GO" id="GO:0000160">
    <property type="term" value="P:phosphorelay signal transduction system"/>
    <property type="evidence" value="ECO:0007669"/>
    <property type="project" value="InterPro"/>
</dbReference>
<evidence type="ECO:0000313" key="4">
    <source>
        <dbReference type="Proteomes" id="UP000252249"/>
    </source>
</evidence>
<dbReference type="OrthoDB" id="673128at2"/>
<dbReference type="InterPro" id="IPR001789">
    <property type="entry name" value="Sig_transdc_resp-reg_receiver"/>
</dbReference>
<keyword evidence="1" id="KW-0597">Phosphoprotein</keyword>
<dbReference type="SUPFAM" id="SSF52172">
    <property type="entry name" value="CheY-like"/>
    <property type="match status" value="1"/>
</dbReference>
<dbReference type="Proteomes" id="UP000252249">
    <property type="component" value="Unassembled WGS sequence"/>
</dbReference>